<feature type="domain" description="Lysozyme inhibitor LprI-like N-terminal" evidence="2">
    <location>
        <begin position="36"/>
        <end position="123"/>
    </location>
</feature>
<name>A0A6S7AUP2_9BURK</name>
<gene>
    <name evidence="3" type="ORF">LMG3431_04574</name>
</gene>
<evidence type="ECO:0000259" key="2">
    <source>
        <dbReference type="Pfam" id="PF07007"/>
    </source>
</evidence>
<keyword evidence="1" id="KW-0732">Signal</keyword>
<reference evidence="3 4" key="1">
    <citation type="submission" date="2020-04" db="EMBL/GenBank/DDBJ databases">
        <authorList>
            <person name="De Canck E."/>
        </authorList>
    </citation>
    <scope>NUCLEOTIDE SEQUENCE [LARGE SCALE GENOMIC DNA]</scope>
    <source>
        <strain evidence="3 4">LMG 3431</strain>
    </source>
</reference>
<feature type="signal peptide" evidence="1">
    <location>
        <begin position="1"/>
        <end position="19"/>
    </location>
</feature>
<keyword evidence="4" id="KW-1185">Reference proteome</keyword>
<feature type="chain" id="PRO_5029022674" description="Lysozyme inhibitor LprI-like N-terminal domain-containing protein" evidence="1">
    <location>
        <begin position="20"/>
        <end position="129"/>
    </location>
</feature>
<sequence length="129" mass="13993">MIRTLTALSLMLMAATATAANAKDYSAQYDQCLSDAGATNNTSVLDCSSSVSASVKSEINALYGKLHARLAQQSQEDADKLEQTQKAWLVYRNGQCDLATSYVGSPMFGYCPMLLNIQRADELRELLGD</sequence>
<protein>
    <recommendedName>
        <fullName evidence="2">Lysozyme inhibitor LprI-like N-terminal domain-containing protein</fullName>
    </recommendedName>
</protein>
<dbReference type="AlphaFoldDB" id="A0A6S7AUP2"/>
<proteinExistence type="predicted"/>
<dbReference type="InterPro" id="IPR009739">
    <property type="entry name" value="LprI-like_N"/>
</dbReference>
<evidence type="ECO:0000313" key="3">
    <source>
        <dbReference type="EMBL" id="CAB3685122.1"/>
    </source>
</evidence>
<evidence type="ECO:0000313" key="4">
    <source>
        <dbReference type="Proteomes" id="UP000494108"/>
    </source>
</evidence>
<dbReference type="EMBL" id="CADIJX010000006">
    <property type="protein sequence ID" value="CAB3685122.1"/>
    <property type="molecule type" value="Genomic_DNA"/>
</dbReference>
<dbReference type="RefSeq" id="WP_175176861.1">
    <property type="nucleotide sequence ID" value="NZ_CADIJX010000006.1"/>
</dbReference>
<dbReference type="Proteomes" id="UP000494108">
    <property type="component" value="Unassembled WGS sequence"/>
</dbReference>
<organism evidence="3 4">
    <name type="scientific">Achromobacter pestifer</name>
    <dbReference type="NCBI Taxonomy" id="1353889"/>
    <lineage>
        <taxon>Bacteria</taxon>
        <taxon>Pseudomonadati</taxon>
        <taxon>Pseudomonadota</taxon>
        <taxon>Betaproteobacteria</taxon>
        <taxon>Burkholderiales</taxon>
        <taxon>Alcaligenaceae</taxon>
        <taxon>Achromobacter</taxon>
    </lineage>
</organism>
<dbReference type="Pfam" id="PF07007">
    <property type="entry name" value="LprI"/>
    <property type="match status" value="1"/>
</dbReference>
<evidence type="ECO:0000256" key="1">
    <source>
        <dbReference type="SAM" id="SignalP"/>
    </source>
</evidence>
<accession>A0A6S7AUP2</accession>
<dbReference type="Gene3D" id="1.20.1270.180">
    <property type="match status" value="1"/>
</dbReference>